<dbReference type="SUPFAM" id="SSF48034">
    <property type="entry name" value="Guanido kinase N-terminal domain"/>
    <property type="match status" value="1"/>
</dbReference>
<dbReference type="GO" id="GO:0004111">
    <property type="term" value="F:creatine kinase activity"/>
    <property type="evidence" value="ECO:0007669"/>
    <property type="project" value="InterPro"/>
</dbReference>
<proteinExistence type="inferred from homology"/>
<feature type="binding site" evidence="8">
    <location>
        <position position="219"/>
    </location>
    <ligand>
        <name>ATP</name>
        <dbReference type="ChEBI" id="CHEBI:30616"/>
    </ligand>
</feature>
<evidence type="ECO:0000256" key="2">
    <source>
        <dbReference type="ARBA" id="ARBA00012230"/>
    </source>
</evidence>
<feature type="binding site" evidence="8">
    <location>
        <begin position="314"/>
        <end position="318"/>
    </location>
    <ligand>
        <name>ATP</name>
        <dbReference type="ChEBI" id="CHEBI:30616"/>
    </ligand>
</feature>
<dbReference type="GO" id="GO:0046314">
    <property type="term" value="P:phosphocreatine biosynthetic process"/>
    <property type="evidence" value="ECO:0007669"/>
    <property type="project" value="InterPro"/>
</dbReference>
<dbReference type="InterPro" id="IPR022413">
    <property type="entry name" value="ATP-guanido_PTrfase_N"/>
</dbReference>
<dbReference type="CDD" id="cd07932">
    <property type="entry name" value="arginine_kinase_like"/>
    <property type="match status" value="1"/>
</dbReference>
<gene>
    <name evidence="12" type="ORF">MELIAE_LOCUS66</name>
</gene>
<dbReference type="FunFam" id="3.30.590.10:FF:000006">
    <property type="entry name" value="Arginine kinase 1"/>
    <property type="match status" value="1"/>
</dbReference>
<feature type="domain" description="Phosphagen kinase C-terminal" evidence="11">
    <location>
        <begin position="153"/>
        <end position="390"/>
    </location>
</feature>
<evidence type="ECO:0000256" key="7">
    <source>
        <dbReference type="PROSITE-ProRule" id="PRU00842"/>
    </source>
</evidence>
<protein>
    <recommendedName>
        <fullName evidence="2">arginine kinase</fullName>
        <ecNumber evidence="2">2.7.3.3</ecNumber>
    </recommendedName>
</protein>
<evidence type="ECO:0000313" key="13">
    <source>
        <dbReference type="Proteomes" id="UP001154078"/>
    </source>
</evidence>
<name>A0A9P0AND0_BRAAE</name>
<dbReference type="PANTHER" id="PTHR11547:SF38">
    <property type="entry name" value="ARGININE KINASE 1-RELATED"/>
    <property type="match status" value="1"/>
</dbReference>
<organism evidence="12 13">
    <name type="scientific">Brassicogethes aeneus</name>
    <name type="common">Rape pollen beetle</name>
    <name type="synonym">Meligethes aeneus</name>
    <dbReference type="NCBI Taxonomy" id="1431903"/>
    <lineage>
        <taxon>Eukaryota</taxon>
        <taxon>Metazoa</taxon>
        <taxon>Ecdysozoa</taxon>
        <taxon>Arthropoda</taxon>
        <taxon>Hexapoda</taxon>
        <taxon>Insecta</taxon>
        <taxon>Pterygota</taxon>
        <taxon>Neoptera</taxon>
        <taxon>Endopterygota</taxon>
        <taxon>Coleoptera</taxon>
        <taxon>Polyphaga</taxon>
        <taxon>Cucujiformia</taxon>
        <taxon>Nitidulidae</taxon>
        <taxon>Meligethinae</taxon>
        <taxon>Brassicogethes</taxon>
    </lineage>
</organism>
<evidence type="ECO:0000256" key="4">
    <source>
        <dbReference type="ARBA" id="ARBA00022741"/>
    </source>
</evidence>
<dbReference type="InterPro" id="IPR022415">
    <property type="entry name" value="ATP-guanido_PTrfase_AS"/>
</dbReference>
<keyword evidence="3 8" id="KW-0808">Transferase</keyword>
<dbReference type="PROSITE" id="PS51509">
    <property type="entry name" value="PHOSPHAGEN_KINASE_N"/>
    <property type="match status" value="1"/>
</dbReference>
<dbReference type="EC" id="2.7.3.3" evidence="2"/>
<dbReference type="PANTHER" id="PTHR11547">
    <property type="entry name" value="ARGININE OR CREATINE KINASE"/>
    <property type="match status" value="1"/>
</dbReference>
<evidence type="ECO:0000259" key="11">
    <source>
        <dbReference type="PROSITE" id="PS51510"/>
    </source>
</evidence>
<dbReference type="AlphaFoldDB" id="A0A9P0AND0"/>
<accession>A0A9P0AND0</accession>
<reference evidence="12" key="1">
    <citation type="submission" date="2021-12" db="EMBL/GenBank/DDBJ databases">
        <authorList>
            <person name="King R."/>
        </authorList>
    </citation>
    <scope>NUCLEOTIDE SEQUENCE</scope>
</reference>
<dbReference type="Pfam" id="PF02807">
    <property type="entry name" value="ATP-gua_PtransN"/>
    <property type="match status" value="1"/>
</dbReference>
<evidence type="ECO:0000259" key="10">
    <source>
        <dbReference type="PROSITE" id="PS51509"/>
    </source>
</evidence>
<evidence type="ECO:0000256" key="8">
    <source>
        <dbReference type="PROSITE-ProRule" id="PRU00843"/>
    </source>
</evidence>
<dbReference type="Proteomes" id="UP001154078">
    <property type="component" value="Chromosome 1"/>
</dbReference>
<dbReference type="InterPro" id="IPR022414">
    <property type="entry name" value="ATP-guanido_PTrfase_cat"/>
</dbReference>
<evidence type="ECO:0000256" key="3">
    <source>
        <dbReference type="ARBA" id="ARBA00022679"/>
    </source>
</evidence>
<dbReference type="InterPro" id="IPR014746">
    <property type="entry name" value="Gln_synth/guanido_kin_cat_dom"/>
</dbReference>
<dbReference type="Pfam" id="PF00217">
    <property type="entry name" value="ATP-gua_Ptrans"/>
    <property type="match status" value="1"/>
</dbReference>
<dbReference type="PROSITE" id="PS51510">
    <property type="entry name" value="PHOSPHAGEN_KINASE_C"/>
    <property type="match status" value="1"/>
</dbReference>
<dbReference type="SUPFAM" id="SSF55931">
    <property type="entry name" value="Glutamine synthetase/guanido kinase"/>
    <property type="match status" value="1"/>
</dbReference>
<keyword evidence="4 8" id="KW-0547">Nucleotide-binding</keyword>
<evidence type="ECO:0000256" key="5">
    <source>
        <dbReference type="ARBA" id="ARBA00022777"/>
    </source>
</evidence>
<evidence type="ECO:0000256" key="9">
    <source>
        <dbReference type="RuleBase" id="RU000505"/>
    </source>
</evidence>
<feature type="binding site" evidence="8">
    <location>
        <begin position="343"/>
        <end position="348"/>
    </location>
    <ligand>
        <name>ATP</name>
        <dbReference type="ChEBI" id="CHEBI:30616"/>
    </ligand>
</feature>
<feature type="binding site" evidence="8">
    <location>
        <position position="263"/>
    </location>
    <ligand>
        <name>ATP</name>
        <dbReference type="ChEBI" id="CHEBI:30616"/>
    </ligand>
</feature>
<feature type="domain" description="Phosphagen kinase N-terminal" evidence="10">
    <location>
        <begin position="41"/>
        <end position="125"/>
    </location>
</feature>
<dbReference type="GO" id="GO:0004054">
    <property type="term" value="F:arginine kinase activity"/>
    <property type="evidence" value="ECO:0007669"/>
    <property type="project" value="UniProtKB-EC"/>
</dbReference>
<comment type="similarity">
    <text evidence="1 7 9">Belongs to the ATP:guanido phosphotransferase family.</text>
</comment>
<dbReference type="PROSITE" id="PS00112">
    <property type="entry name" value="PHOSPHAGEN_KINASE"/>
    <property type="match status" value="1"/>
</dbReference>
<keyword evidence="13" id="KW-1185">Reference proteome</keyword>
<evidence type="ECO:0000256" key="1">
    <source>
        <dbReference type="ARBA" id="ARBA00006798"/>
    </source>
</evidence>
<dbReference type="GO" id="GO:0005524">
    <property type="term" value="F:ATP binding"/>
    <property type="evidence" value="ECO:0007669"/>
    <property type="project" value="UniProtKB-UniRule"/>
</dbReference>
<feature type="binding site" evidence="8">
    <location>
        <begin position="156"/>
        <end position="160"/>
    </location>
    <ligand>
        <name>ATP</name>
        <dbReference type="ChEBI" id="CHEBI:30616"/>
    </ligand>
</feature>
<sequence length="392" mass="43686">MIFKYLTKLKVNQNLLLNPGMAKTCKKCVETCGVGKLEPSVLKELNEAFEKLSTSDSKSLLKKYLTADVFKSIVNKKTSFGSTLLDCIQSGVANLDSSVGLYAPDTEAYNVFAELFNPVIEEYHLNFTKDDSQPPVNFGNTNCMADLDPKGTFIVSTRVRCGRSLAKYPLNPCMTEEHYIKLEEEVKCALGNLTGELGGDYLPLKGMSKITQKKLIDDHFLFAEGDRFLQAAKASRFWPTGRGIFLNDAKTFVVWVNEEDHMRIISLQKGGDLGQVYKRFVKGVEELGSQLTFARDERLGYLTFCPTNIGTGIRASVHIKVPKLAADESVLHAVAKKYNLQVRGTGGEHTSAQDGVYDISNKRRLGLSEYDVVREMQDGIMEIIKEEKSKSD</sequence>
<dbReference type="GO" id="GO:0005615">
    <property type="term" value="C:extracellular space"/>
    <property type="evidence" value="ECO:0007669"/>
    <property type="project" value="TreeGrafter"/>
</dbReference>
<dbReference type="InterPro" id="IPR036802">
    <property type="entry name" value="ATP-guanido_PTrfase_N_sf"/>
</dbReference>
<dbReference type="OrthoDB" id="430219at2759"/>
<dbReference type="Gene3D" id="1.10.135.10">
    <property type="entry name" value="ATP:guanido phosphotransferase, N-terminal domain"/>
    <property type="match status" value="1"/>
</dbReference>
<dbReference type="InterPro" id="IPR000749">
    <property type="entry name" value="ATP-guanido_PTrfase"/>
</dbReference>
<evidence type="ECO:0000313" key="12">
    <source>
        <dbReference type="EMBL" id="CAH0545723.1"/>
    </source>
</evidence>
<dbReference type="FunFam" id="1.10.135.10:FF:000003">
    <property type="entry name" value="Three-domain arginine kinase"/>
    <property type="match status" value="1"/>
</dbReference>
<dbReference type="Gene3D" id="3.30.590.10">
    <property type="entry name" value="Glutamine synthetase/guanido kinase, catalytic domain"/>
    <property type="match status" value="1"/>
</dbReference>
<evidence type="ECO:0000256" key="6">
    <source>
        <dbReference type="ARBA" id="ARBA00022840"/>
    </source>
</evidence>
<dbReference type="EMBL" id="OV121132">
    <property type="protein sequence ID" value="CAH0545723.1"/>
    <property type="molecule type" value="Genomic_DNA"/>
</dbReference>
<keyword evidence="5 8" id="KW-0418">Kinase</keyword>
<keyword evidence="6 8" id="KW-0067">ATP-binding</keyword>